<evidence type="ECO:0000256" key="2">
    <source>
        <dbReference type="ARBA" id="ARBA00023002"/>
    </source>
</evidence>
<sequence length="252" mass="27343">MNNMPTVWITGASQGIGEALSLEYASQGYHVYASARSTGSLHALAQHATQLKGEITPLPLDITDSSAVNIALHSIDTPIDIAILNAGTHRPQSAVGFQCEDLRQLMELNLLGTGNCLEHLIPIMLQQTKGQIAIVASLAGYRGLPDASGYGATKAALINLAESLKLDLENQGIDIRIINPGFVKTPLTDKNTFPMPDLMNADSAAKSIRKGLQGKQFEVRFPWRFATVMGFLRWLPASLYFPWVRIMTGKGK</sequence>
<accession>A0A5P1R6I7</accession>
<gene>
    <name evidence="4" type="ORF">F0U83_00715</name>
</gene>
<evidence type="ECO:0000313" key="5">
    <source>
        <dbReference type="Proteomes" id="UP000324760"/>
    </source>
</evidence>
<dbReference type="SUPFAM" id="SSF51735">
    <property type="entry name" value="NAD(P)-binding Rossmann-fold domains"/>
    <property type="match status" value="1"/>
</dbReference>
<keyword evidence="5" id="KW-1185">Reference proteome</keyword>
<dbReference type="Pfam" id="PF00106">
    <property type="entry name" value="adh_short"/>
    <property type="match status" value="1"/>
</dbReference>
<protein>
    <submittedName>
        <fullName evidence="4">SDR family NAD(P)-dependent oxidoreductase</fullName>
    </submittedName>
</protein>
<evidence type="ECO:0000313" key="4">
    <source>
        <dbReference type="EMBL" id="QEQ95339.1"/>
    </source>
</evidence>
<name>A0A5P1R6I7_9GAMM</name>
<reference evidence="4 5" key="1">
    <citation type="journal article" date="2019" name="Biochem. Eng. J.">
        <title>Metabolic engineering of the marine bacteria Neptunomonas concharum for the production of acetoin and meso-2,3-butanediol from acetate.</title>
        <authorList>
            <person name="Li W."/>
            <person name="Pu N."/>
            <person name="Liu C.-X."/>
            <person name="Yuan Q.-P."/>
            <person name="Li Z.-J."/>
        </authorList>
    </citation>
    <scope>NUCLEOTIDE SEQUENCE [LARGE SCALE GENOMIC DNA]</scope>
    <source>
        <strain evidence="4 5">JCM17730</strain>
    </source>
</reference>
<comment type="similarity">
    <text evidence="1 3">Belongs to the short-chain dehydrogenases/reductases (SDR) family.</text>
</comment>
<dbReference type="InterPro" id="IPR002347">
    <property type="entry name" value="SDR_fam"/>
</dbReference>
<dbReference type="RefSeq" id="WP_138986042.1">
    <property type="nucleotide sequence ID" value="NZ_CP043869.1"/>
</dbReference>
<dbReference type="GO" id="GO:0016020">
    <property type="term" value="C:membrane"/>
    <property type="evidence" value="ECO:0007669"/>
    <property type="project" value="TreeGrafter"/>
</dbReference>
<dbReference type="GO" id="GO:0016491">
    <property type="term" value="F:oxidoreductase activity"/>
    <property type="evidence" value="ECO:0007669"/>
    <property type="project" value="UniProtKB-KW"/>
</dbReference>
<dbReference type="PANTHER" id="PTHR44196">
    <property type="entry name" value="DEHYDROGENASE/REDUCTASE SDR FAMILY MEMBER 7B"/>
    <property type="match status" value="1"/>
</dbReference>
<dbReference type="PRINTS" id="PR00080">
    <property type="entry name" value="SDRFAMILY"/>
</dbReference>
<dbReference type="OrthoDB" id="335726at2"/>
<evidence type="ECO:0000256" key="3">
    <source>
        <dbReference type="RuleBase" id="RU000363"/>
    </source>
</evidence>
<proteinExistence type="inferred from homology"/>
<evidence type="ECO:0000256" key="1">
    <source>
        <dbReference type="ARBA" id="ARBA00006484"/>
    </source>
</evidence>
<dbReference type="EMBL" id="CP043869">
    <property type="protein sequence ID" value="QEQ95339.1"/>
    <property type="molecule type" value="Genomic_DNA"/>
</dbReference>
<dbReference type="PANTHER" id="PTHR44196:SF1">
    <property type="entry name" value="DEHYDROGENASE_REDUCTASE SDR FAMILY MEMBER 7B"/>
    <property type="match status" value="1"/>
</dbReference>
<organism evidence="4 5">
    <name type="scientific">Neptunomonas concharum</name>
    <dbReference type="NCBI Taxonomy" id="1031538"/>
    <lineage>
        <taxon>Bacteria</taxon>
        <taxon>Pseudomonadati</taxon>
        <taxon>Pseudomonadota</taxon>
        <taxon>Gammaproteobacteria</taxon>
        <taxon>Oceanospirillales</taxon>
        <taxon>Oceanospirillaceae</taxon>
        <taxon>Neptunomonas</taxon>
    </lineage>
</organism>
<dbReference type="Gene3D" id="3.40.50.720">
    <property type="entry name" value="NAD(P)-binding Rossmann-like Domain"/>
    <property type="match status" value="1"/>
</dbReference>
<dbReference type="AlphaFoldDB" id="A0A5P1R6I7"/>
<dbReference type="Proteomes" id="UP000324760">
    <property type="component" value="Chromosome"/>
</dbReference>
<keyword evidence="2" id="KW-0560">Oxidoreductase</keyword>
<dbReference type="PRINTS" id="PR00081">
    <property type="entry name" value="GDHRDH"/>
</dbReference>
<dbReference type="KEGG" id="ncu:F0U83_00715"/>
<dbReference type="InterPro" id="IPR036291">
    <property type="entry name" value="NAD(P)-bd_dom_sf"/>
</dbReference>